<accession>A0A0L0NCT0</accession>
<protein>
    <submittedName>
        <fullName evidence="2">Uncharacterized protein</fullName>
    </submittedName>
</protein>
<feature type="non-terminal residue" evidence="2">
    <location>
        <position position="82"/>
    </location>
</feature>
<gene>
    <name evidence="2" type="ORF">TOPH_03484</name>
</gene>
<feature type="transmembrane region" description="Helical" evidence="1">
    <location>
        <begin position="20"/>
        <end position="37"/>
    </location>
</feature>
<dbReference type="AlphaFoldDB" id="A0A0L0NCT0"/>
<evidence type="ECO:0000313" key="3">
    <source>
        <dbReference type="Proteomes" id="UP000036947"/>
    </source>
</evidence>
<comment type="caution">
    <text evidence="2">The sequence shown here is derived from an EMBL/GenBank/DDBJ whole genome shotgun (WGS) entry which is preliminary data.</text>
</comment>
<dbReference type="STRING" id="1163406.A0A0L0NCT0"/>
<dbReference type="EMBL" id="LFRF01000007">
    <property type="protein sequence ID" value="KND91809.1"/>
    <property type="molecule type" value="Genomic_DNA"/>
</dbReference>
<organism evidence="2 3">
    <name type="scientific">Tolypocladium ophioglossoides (strain CBS 100239)</name>
    <name type="common">Snaketongue truffleclub</name>
    <name type="synonym">Elaphocordyceps ophioglossoides</name>
    <dbReference type="NCBI Taxonomy" id="1163406"/>
    <lineage>
        <taxon>Eukaryota</taxon>
        <taxon>Fungi</taxon>
        <taxon>Dikarya</taxon>
        <taxon>Ascomycota</taxon>
        <taxon>Pezizomycotina</taxon>
        <taxon>Sordariomycetes</taxon>
        <taxon>Hypocreomycetidae</taxon>
        <taxon>Hypocreales</taxon>
        <taxon>Ophiocordycipitaceae</taxon>
        <taxon>Tolypocladium</taxon>
    </lineage>
</organism>
<reference evidence="2 3" key="1">
    <citation type="journal article" date="2015" name="BMC Genomics">
        <title>The genome of the truffle-parasite Tolypocladium ophioglossoides and the evolution of antifungal peptaibiotics.</title>
        <authorList>
            <person name="Quandt C.A."/>
            <person name="Bushley K.E."/>
            <person name="Spatafora J.W."/>
        </authorList>
    </citation>
    <scope>NUCLEOTIDE SEQUENCE [LARGE SCALE GENOMIC DNA]</scope>
    <source>
        <strain evidence="2 3">CBS 100239</strain>
    </source>
</reference>
<dbReference type="OrthoDB" id="5204190at2759"/>
<evidence type="ECO:0000313" key="2">
    <source>
        <dbReference type="EMBL" id="KND91809.1"/>
    </source>
</evidence>
<feature type="transmembrane region" description="Helical" evidence="1">
    <location>
        <begin position="44"/>
        <end position="65"/>
    </location>
</feature>
<evidence type="ECO:0000256" key="1">
    <source>
        <dbReference type="SAM" id="Phobius"/>
    </source>
</evidence>
<name>A0A0L0NCT0_TOLOC</name>
<sequence>MYSESQRADALNTVTLIENIARLATQGLFGFVFANLAEVGKAYATLFCNAAVAVIGMGVLLLSSFPPADSSLIDEHTRTTRL</sequence>
<keyword evidence="1" id="KW-1133">Transmembrane helix</keyword>
<keyword evidence="1" id="KW-0472">Membrane</keyword>
<proteinExistence type="predicted"/>
<dbReference type="Proteomes" id="UP000036947">
    <property type="component" value="Unassembled WGS sequence"/>
</dbReference>
<keyword evidence="3" id="KW-1185">Reference proteome</keyword>
<keyword evidence="1" id="KW-0812">Transmembrane</keyword>